<evidence type="ECO:0000313" key="2">
    <source>
        <dbReference type="EMBL" id="MBX8643520.1"/>
    </source>
</evidence>
<organism evidence="2 3">
    <name type="scientific">Candidatus Sysuiplasma superficiale</name>
    <dbReference type="NCBI Taxonomy" id="2823368"/>
    <lineage>
        <taxon>Archaea</taxon>
        <taxon>Methanobacteriati</taxon>
        <taxon>Thermoplasmatota</taxon>
        <taxon>Thermoplasmata</taxon>
        <taxon>Candidatus Sysuiplasmatales</taxon>
        <taxon>Candidatus Sysuiplasmataceae</taxon>
        <taxon>Candidatus Sysuiplasma</taxon>
    </lineage>
</organism>
<reference evidence="2" key="1">
    <citation type="submission" date="2021-05" db="EMBL/GenBank/DDBJ databases">
        <title>Genomic insights into ecological role and evolution of a novel Thermoplasmata order Candidatus Sysuiplasmatales.</title>
        <authorList>
            <person name="Yuan Y."/>
        </authorList>
    </citation>
    <scope>NUCLEOTIDE SEQUENCE</scope>
    <source>
        <strain evidence="2">TUT19-bin139</strain>
    </source>
</reference>
<feature type="region of interest" description="Disordered" evidence="1">
    <location>
        <begin position="48"/>
        <end position="68"/>
    </location>
</feature>
<dbReference type="AlphaFoldDB" id="A0A8J7YML3"/>
<dbReference type="SUPFAM" id="SSF141000">
    <property type="entry name" value="Glu-tRNAGln amidotransferase C subunit"/>
    <property type="match status" value="1"/>
</dbReference>
<gene>
    <name evidence="2" type="ORF">KIY12_02155</name>
</gene>
<dbReference type="InterPro" id="IPR003837">
    <property type="entry name" value="GatC"/>
</dbReference>
<comment type="caution">
    <text evidence="2">The sequence shown here is derived from an EMBL/GenBank/DDBJ whole genome shotgun (WGS) entry which is preliminary data.</text>
</comment>
<sequence>MRRIERDDLARISGLCRLSLSEEETDAFLNEINSILDFFSEIRSMASDSGTVSEGAIRPREDGNCSNTQDEQEIILNDFPAREGKFLLVPRGL</sequence>
<dbReference type="Proteomes" id="UP000750197">
    <property type="component" value="Unassembled WGS sequence"/>
</dbReference>
<dbReference type="EMBL" id="JAHEAC010000010">
    <property type="protein sequence ID" value="MBX8643520.1"/>
    <property type="molecule type" value="Genomic_DNA"/>
</dbReference>
<dbReference type="InterPro" id="IPR036113">
    <property type="entry name" value="Asp/Glu-ADT_sf_sub_c"/>
</dbReference>
<dbReference type="Gene3D" id="1.10.20.60">
    <property type="entry name" value="Glu-tRNAGln amidotransferase C subunit, N-terminal domain"/>
    <property type="match status" value="1"/>
</dbReference>
<name>A0A8J7YML3_9ARCH</name>
<evidence type="ECO:0000256" key="1">
    <source>
        <dbReference type="SAM" id="MobiDB-lite"/>
    </source>
</evidence>
<dbReference type="Pfam" id="PF02686">
    <property type="entry name" value="GatC"/>
    <property type="match status" value="1"/>
</dbReference>
<dbReference type="GO" id="GO:0006450">
    <property type="term" value="P:regulation of translational fidelity"/>
    <property type="evidence" value="ECO:0007669"/>
    <property type="project" value="InterPro"/>
</dbReference>
<accession>A0A8J7YML3</accession>
<evidence type="ECO:0000313" key="3">
    <source>
        <dbReference type="Proteomes" id="UP000750197"/>
    </source>
</evidence>
<protein>
    <submittedName>
        <fullName evidence="2">Aspartyl/glutamyl-tRNA amidotransferase subunit C</fullName>
    </submittedName>
</protein>
<proteinExistence type="predicted"/>